<reference evidence="1 2" key="1">
    <citation type="submission" date="2015-11" db="EMBL/GenBank/DDBJ databases">
        <title>Expanding the genomic diversity of Burkholderia species for the development of highly accurate diagnostics.</title>
        <authorList>
            <person name="Sahl J."/>
            <person name="Keim P."/>
            <person name="Wagner D."/>
        </authorList>
    </citation>
    <scope>NUCLEOTIDE SEQUENCE [LARGE SCALE GENOMIC DNA]</scope>
    <source>
        <strain evidence="1 2">RF32-BP4</strain>
    </source>
</reference>
<name>A0A102L2D0_9BURK</name>
<sequence>MHYLPDDVYRLLSHVPSLRLNRPASAEQLLADVVDAGAELEHVLRGYPQVRCEPLDFHYVCQQSLSALTDALLADLTRHYVWPGINWAALLIALSGDARYLPHLDATRHDPAVRWVTGLADAALNPDAPAAASPCCRLIVRLREQLAPLPRVAVRLRALPAQDVLAARAAAVRAAYRRGDVDAALAIARDRSAS</sequence>
<dbReference type="EMBL" id="LOTN01000053">
    <property type="protein sequence ID" value="KUZ85015.1"/>
    <property type="molecule type" value="Genomic_DNA"/>
</dbReference>
<gene>
    <name evidence="1" type="ORF">WI38_24940</name>
</gene>
<evidence type="ECO:0000313" key="1">
    <source>
        <dbReference type="EMBL" id="KUZ85015.1"/>
    </source>
</evidence>
<accession>A0A102L2D0</accession>
<protein>
    <submittedName>
        <fullName evidence="1">Uncharacterized protein</fullName>
    </submittedName>
</protein>
<organism evidence="1 2">
    <name type="scientific">Burkholderia ubonensis</name>
    <dbReference type="NCBI Taxonomy" id="101571"/>
    <lineage>
        <taxon>Bacteria</taxon>
        <taxon>Pseudomonadati</taxon>
        <taxon>Pseudomonadota</taxon>
        <taxon>Betaproteobacteria</taxon>
        <taxon>Burkholderiales</taxon>
        <taxon>Burkholderiaceae</taxon>
        <taxon>Burkholderia</taxon>
        <taxon>Burkholderia cepacia complex</taxon>
    </lineage>
</organism>
<comment type="caution">
    <text evidence="1">The sequence shown here is derived from an EMBL/GenBank/DDBJ whole genome shotgun (WGS) entry which is preliminary data.</text>
</comment>
<dbReference type="AlphaFoldDB" id="A0A102L2D0"/>
<dbReference type="Proteomes" id="UP000065521">
    <property type="component" value="Unassembled WGS sequence"/>
</dbReference>
<proteinExistence type="predicted"/>
<evidence type="ECO:0000313" key="2">
    <source>
        <dbReference type="Proteomes" id="UP000065521"/>
    </source>
</evidence>